<dbReference type="InterPro" id="IPR001357">
    <property type="entry name" value="BRCT_dom"/>
</dbReference>
<feature type="compositionally biased region" description="Polar residues" evidence="4">
    <location>
        <begin position="1149"/>
        <end position="1179"/>
    </location>
</feature>
<feature type="compositionally biased region" description="Polar residues" evidence="4">
    <location>
        <begin position="1124"/>
        <end position="1133"/>
    </location>
</feature>
<evidence type="ECO:0000256" key="4">
    <source>
        <dbReference type="SAM" id="MobiDB-lite"/>
    </source>
</evidence>
<evidence type="ECO:0000256" key="2">
    <source>
        <dbReference type="ARBA" id="ARBA00022763"/>
    </source>
</evidence>
<dbReference type="PANTHER" id="PTHR23196">
    <property type="entry name" value="PAX TRANSCRIPTION ACTIVATION DOMAIN INTERACTING PROTEIN"/>
    <property type="match status" value="1"/>
</dbReference>
<gene>
    <name evidence="6" type="ORF">GOP47_0021386</name>
</gene>
<dbReference type="SUPFAM" id="SSF52113">
    <property type="entry name" value="BRCT domain"/>
    <property type="match status" value="1"/>
</dbReference>
<dbReference type="InterPro" id="IPR036420">
    <property type="entry name" value="BRCT_dom_sf"/>
</dbReference>
<accession>A0A9D4U790</accession>
<feature type="compositionally biased region" description="Basic and acidic residues" evidence="4">
    <location>
        <begin position="78"/>
        <end position="94"/>
    </location>
</feature>
<dbReference type="PANTHER" id="PTHR23196:SF1">
    <property type="entry name" value="PAX-INTERACTING PROTEIN 1"/>
    <property type="match status" value="1"/>
</dbReference>
<feature type="region of interest" description="Disordered" evidence="4">
    <location>
        <begin position="1114"/>
        <end position="1179"/>
    </location>
</feature>
<dbReference type="Proteomes" id="UP000886520">
    <property type="component" value="Chromosome 21"/>
</dbReference>
<dbReference type="EMBL" id="JABFUD020000021">
    <property type="protein sequence ID" value="KAI5062839.1"/>
    <property type="molecule type" value="Genomic_DNA"/>
</dbReference>
<feature type="compositionally biased region" description="Polar residues" evidence="4">
    <location>
        <begin position="975"/>
        <end position="988"/>
    </location>
</feature>
<feature type="region of interest" description="Disordered" evidence="4">
    <location>
        <begin position="53"/>
        <end position="155"/>
    </location>
</feature>
<feature type="compositionally biased region" description="Basic and acidic residues" evidence="4">
    <location>
        <begin position="884"/>
        <end position="937"/>
    </location>
</feature>
<dbReference type="InterPro" id="IPR051579">
    <property type="entry name" value="DDR_Transcriptional_Reg"/>
</dbReference>
<dbReference type="CDD" id="cd17744">
    <property type="entry name" value="BRCT_MDC1_rpt1"/>
    <property type="match status" value="1"/>
</dbReference>
<evidence type="ECO:0000313" key="6">
    <source>
        <dbReference type="EMBL" id="KAI5062839.1"/>
    </source>
</evidence>
<proteinExistence type="predicted"/>
<feature type="region of interest" description="Disordered" evidence="4">
    <location>
        <begin position="884"/>
        <end position="1102"/>
    </location>
</feature>
<feature type="region of interest" description="Disordered" evidence="4">
    <location>
        <begin position="549"/>
        <end position="600"/>
    </location>
</feature>
<evidence type="ECO:0000256" key="3">
    <source>
        <dbReference type="ARBA" id="ARBA00023242"/>
    </source>
</evidence>
<feature type="compositionally biased region" description="Basic and acidic residues" evidence="4">
    <location>
        <begin position="1006"/>
        <end position="1023"/>
    </location>
</feature>
<sequence>MANDRTEGSLYGPISTRNQATQTLPVQTQPPTQLLSHEVHQFTQLVHHDLTPHVGGDTLVNDSDAEGSGDTVVLNDDGELHGVGDSVPNEKELMSKPVENGHNSTLHVPRDLPDSDATTEEGDGAYTGNLDADAESRPPQIDTPPDNEGAKTGDNVPAFIRANFPEVEGGSENVIRQETPHVAVVAATNGSKDSQSRPRSISSVRAASLRASGLRAAGRTASFNSSGKDGIKFDSESTIDSTLGTLDDGPKKPLNGVETELHGVDKTTAVEFDSRQSSPKVTVPFDDALARMSTSRSKSKGASSTHASLEHAFGFNDEAPGMKDRIDSDAMLMTEKSKSDAEKSSAPLEPVSLGLKRLRSQASVINGSDAGVDADVKLQSGPHNSQKARKLVFDFMETSTDKFGGAENTAFKGSNTDYGSSLRKQTSGIHAGRQGSVPSGVCAASTNLSYLESQDPGEESQMNALNVVDKLVWLDASCMPDDDATNHVPQDGSVKCHSGIKGLQSLAQAAQMKAVHDKLDVFDWEDSQLDEEASSDKKPVPVNVRGRKRQMEAPKVTMSSKKQAVFHQQKTQPVPPCPDKKGQKSAHVVSTPEMPSLGSGRLQFISGRLQDMEMTPHTVLTTRLRNRTKGESRLSSKGRQSPGLQRGRRKRDDVKKQTTEVSKTHETEQQRTENTIETRVQQPAAEPRQRAGRNKSIDGSGRNLKPEKKQERVNQEGKQEAVTKTSEIDANPPSGLGLADRTSQDDAAADIWIEAFSKAKNKTPMDHNVELIKFKKRSSLHDETGEDLKKSRTMEASPVTRDDKDLDTCEQEEVFTGKDRVQSGSKSESNLNKYNMKNLASSDQRISRRANTRLNKVAQQNNVKGIKKVDTDSLEKEALGKLKKSKISDTRQLKGSSHVEHQDASEKEWNVLEKDESVRESKKEQDTKHNSTADPIKKSRKVTSQSAGVEHVSRAQQDKTGENSVLDRGPKTRSHAQVTRLYSNSTDRTATKKLRTSEEASQADFGAEKPSRKADKSRKKEGLMPHQHSGNSVEEAPARVSTRSTRGREAADNSVLKSANAREEVPAQGLKRSTRRRDATDASVPESAKAREDAVSQPGEQDTNKFLQHIGELRSQEGDVSGALTRTSGSTTESVKRQEPVNVVKESQVKGNLTSEGQLPKNQVVKSTTKTSKPLSWQNKKAKALRTLEKLISSSVVDEGRRRKRESGEIHVLFSHSLTEETIKHQKKILAKLGGRTASSALECTHFISNGFVRSQNMLISMAAGKIVATTLWLESCGQAHYFVDEKNYVLHDEKKEKEFGFSMITSLAAARRKPLFKDVEVVICPNTIPEPTALKAIVESAGGQVVDARTCLSQSDREDDKPLVVVANEKGLETCSQFLVKGLEVYSEELVLQGVVTQALDFSRNRLFEDYRQQRGSRRT</sequence>
<evidence type="ECO:0000256" key="1">
    <source>
        <dbReference type="ARBA" id="ARBA00004123"/>
    </source>
</evidence>
<feature type="compositionally biased region" description="Basic and acidic residues" evidence="4">
    <location>
        <begin position="704"/>
        <end position="721"/>
    </location>
</feature>
<dbReference type="GO" id="GO:0005634">
    <property type="term" value="C:nucleus"/>
    <property type="evidence" value="ECO:0007669"/>
    <property type="project" value="UniProtKB-SubCell"/>
</dbReference>
<dbReference type="Pfam" id="PF16770">
    <property type="entry name" value="RTT107_BRCT_5"/>
    <property type="match status" value="1"/>
</dbReference>
<feature type="compositionally biased region" description="Basic and acidic residues" evidence="4">
    <location>
        <begin position="650"/>
        <end position="676"/>
    </location>
</feature>
<feature type="compositionally biased region" description="Basic and acidic residues" evidence="4">
    <location>
        <begin position="781"/>
        <end position="793"/>
    </location>
</feature>
<feature type="compositionally biased region" description="Basic and acidic residues" evidence="4">
    <location>
        <begin position="951"/>
        <end position="961"/>
    </location>
</feature>
<evidence type="ECO:0000313" key="7">
    <source>
        <dbReference type="Proteomes" id="UP000886520"/>
    </source>
</evidence>
<dbReference type="CDD" id="cd18432">
    <property type="entry name" value="BRCT_PAXIP1_rpt6_like"/>
    <property type="match status" value="1"/>
</dbReference>
<name>A0A9D4U790_ADICA</name>
<reference evidence="6" key="1">
    <citation type="submission" date="2021-01" db="EMBL/GenBank/DDBJ databases">
        <title>Adiantum capillus-veneris genome.</title>
        <authorList>
            <person name="Fang Y."/>
            <person name="Liao Q."/>
        </authorList>
    </citation>
    <scope>NUCLEOTIDE SEQUENCE</scope>
    <source>
        <strain evidence="6">H3</strain>
        <tissue evidence="6">Leaf</tissue>
    </source>
</reference>
<feature type="region of interest" description="Disordered" evidence="4">
    <location>
        <begin position="781"/>
        <end position="846"/>
    </location>
</feature>
<comment type="subcellular location">
    <subcellularLocation>
        <location evidence="1">Nucleus</location>
    </subcellularLocation>
</comment>
<organism evidence="6 7">
    <name type="scientific">Adiantum capillus-veneris</name>
    <name type="common">Maidenhair fern</name>
    <dbReference type="NCBI Taxonomy" id="13818"/>
    <lineage>
        <taxon>Eukaryota</taxon>
        <taxon>Viridiplantae</taxon>
        <taxon>Streptophyta</taxon>
        <taxon>Embryophyta</taxon>
        <taxon>Tracheophyta</taxon>
        <taxon>Polypodiopsida</taxon>
        <taxon>Polypodiidae</taxon>
        <taxon>Polypodiales</taxon>
        <taxon>Pteridineae</taxon>
        <taxon>Pteridaceae</taxon>
        <taxon>Vittarioideae</taxon>
        <taxon>Adiantum</taxon>
    </lineage>
</organism>
<protein>
    <recommendedName>
        <fullName evidence="5">BRCT domain-containing protein</fullName>
    </recommendedName>
</protein>
<evidence type="ECO:0000259" key="5">
    <source>
        <dbReference type="PROSITE" id="PS50172"/>
    </source>
</evidence>
<comment type="caution">
    <text evidence="6">The sequence shown here is derived from an EMBL/GenBank/DDBJ whole genome shotgun (WGS) entry which is preliminary data.</text>
</comment>
<dbReference type="Gene3D" id="3.40.50.10190">
    <property type="entry name" value="BRCT domain"/>
    <property type="match status" value="2"/>
</dbReference>
<keyword evidence="2" id="KW-0227">DNA damage</keyword>
<feature type="domain" description="BRCT" evidence="5">
    <location>
        <begin position="1227"/>
        <end position="1291"/>
    </location>
</feature>
<dbReference type="OrthoDB" id="342264at2759"/>
<keyword evidence="7" id="KW-1185">Reference proteome</keyword>
<feature type="region of interest" description="Disordered" evidence="4">
    <location>
        <begin position="1"/>
        <end position="22"/>
    </location>
</feature>
<dbReference type="GO" id="GO:0006974">
    <property type="term" value="P:DNA damage response"/>
    <property type="evidence" value="ECO:0007669"/>
    <property type="project" value="UniProtKB-KW"/>
</dbReference>
<feature type="compositionally biased region" description="Polar residues" evidence="4">
    <location>
        <begin position="822"/>
        <end position="844"/>
    </location>
</feature>
<dbReference type="PROSITE" id="PS50172">
    <property type="entry name" value="BRCT"/>
    <property type="match status" value="1"/>
</dbReference>
<dbReference type="Pfam" id="PF16589">
    <property type="entry name" value="BRCT_2"/>
    <property type="match status" value="1"/>
</dbReference>
<feature type="region of interest" description="Disordered" evidence="4">
    <location>
        <begin position="613"/>
        <end position="742"/>
    </location>
</feature>
<keyword evidence="3" id="KW-0539">Nucleus</keyword>
<feature type="compositionally biased region" description="Polar residues" evidence="4">
    <location>
        <begin position="557"/>
        <end position="572"/>
    </location>
</feature>